<evidence type="ECO:0000313" key="1">
    <source>
        <dbReference type="EMBL" id="RHF74967.1"/>
    </source>
</evidence>
<organism evidence="1 2">
    <name type="scientific">Fusobacterium mortiferum</name>
    <dbReference type="NCBI Taxonomy" id="850"/>
    <lineage>
        <taxon>Bacteria</taxon>
        <taxon>Fusobacteriati</taxon>
        <taxon>Fusobacteriota</taxon>
        <taxon>Fusobacteriia</taxon>
        <taxon>Fusobacteriales</taxon>
        <taxon>Fusobacteriaceae</taxon>
        <taxon>Fusobacterium</taxon>
    </lineage>
</organism>
<dbReference type="Gene3D" id="3.40.50.1820">
    <property type="entry name" value="alpha/beta hydrolase"/>
    <property type="match status" value="1"/>
</dbReference>
<dbReference type="AlphaFoldDB" id="A0A414Q2Q2"/>
<dbReference type="InterPro" id="IPR029058">
    <property type="entry name" value="AB_hydrolase_fold"/>
</dbReference>
<dbReference type="Pfam" id="PF26363">
    <property type="entry name" value="Phospholipase-like"/>
    <property type="match status" value="1"/>
</dbReference>
<dbReference type="SUPFAM" id="SSF53474">
    <property type="entry name" value="alpha/beta-Hydrolases"/>
    <property type="match status" value="1"/>
</dbReference>
<evidence type="ECO:0000313" key="2">
    <source>
        <dbReference type="Proteomes" id="UP000284676"/>
    </source>
</evidence>
<proteinExistence type="predicted"/>
<comment type="caution">
    <text evidence="1">The sequence shown here is derived from an EMBL/GenBank/DDBJ whole genome shotgun (WGS) entry which is preliminary data.</text>
</comment>
<dbReference type="RefSeq" id="WP_005884641.1">
    <property type="nucleotide sequence ID" value="NZ_CABMMQ010000001.1"/>
</dbReference>
<name>A0A414Q2Q2_FUSMR</name>
<gene>
    <name evidence="1" type="ORF">DW663_00830</name>
</gene>
<sequence length="507" mass="59279">MITVREYILLSVLSYCNFSENECKKTLKEIFEATKNTHIITGTFDVLLPQNRKLFLDYFGDVLGEWKIYHIDNRTAHILGKNASGFYSVVFEKNGEFVIAYRGSEKFPLEDAYKDFIETDLAIGLGKIPLQFYEGVEVYYNLVNKHKILPKNISLTGHSLGGGIAQYVALSVDKNSQTIPYTYTWNAVGINRDGIVSVLDYIDLEKILKEQTDLTVEERNIFLPFKQPYLEFLSKELKKIKAIKDTRTTLVDKYDTVFFDIDESFIKQLLKTTNLEKCMMKLPLPRRKSLILKQHFFDKIFQLTNMGELLEKAQGFIERVRNNKVYEEYIFNFGHSQDLTFSLFKHLGASYLVDENFSKRNSVKSSFFNNFKIFTKSIQDHHFEDVFLPFIVTYGENKGNFAMDLSLDFMASSLRKLFTMEYCLEKRLLANYYSLVTIDETNFEEIKKDIISGLSSSGVNMLYRKQMINQIREMEKIEFNILWEKVKKKLPSPYKNLDIFDIFIFSE</sequence>
<evidence type="ECO:0008006" key="3">
    <source>
        <dbReference type="Google" id="ProtNLM"/>
    </source>
</evidence>
<reference evidence="1 2" key="1">
    <citation type="submission" date="2018-08" db="EMBL/GenBank/DDBJ databases">
        <title>A genome reference for cultivated species of the human gut microbiota.</title>
        <authorList>
            <person name="Zou Y."/>
            <person name="Xue W."/>
            <person name="Luo G."/>
        </authorList>
    </citation>
    <scope>NUCLEOTIDE SEQUENCE [LARGE SCALE GENOMIC DNA]</scope>
    <source>
        <strain evidence="1 2">AM25-1</strain>
    </source>
</reference>
<dbReference type="EMBL" id="QRHL01000001">
    <property type="protein sequence ID" value="RHF74967.1"/>
    <property type="molecule type" value="Genomic_DNA"/>
</dbReference>
<accession>A0A414Q2Q2</accession>
<dbReference type="Proteomes" id="UP000284676">
    <property type="component" value="Unassembled WGS sequence"/>
</dbReference>
<protein>
    <recommendedName>
        <fullName evidence="3">DUF2974 domain-containing protein</fullName>
    </recommendedName>
</protein>
<dbReference type="GeneID" id="62763386"/>